<dbReference type="PRINTS" id="PR00722">
    <property type="entry name" value="CHYMOTRYPSIN"/>
</dbReference>
<feature type="domain" description="Peptidase S1" evidence="4">
    <location>
        <begin position="78"/>
        <end position="320"/>
    </location>
</feature>
<comment type="similarity">
    <text evidence="1">Belongs to the peptidase S1 family.</text>
</comment>
<dbReference type="CDD" id="cd00190">
    <property type="entry name" value="Tryp_SPc"/>
    <property type="match status" value="1"/>
</dbReference>
<dbReference type="InterPro" id="IPR001254">
    <property type="entry name" value="Trypsin_dom"/>
</dbReference>
<dbReference type="InterPro" id="IPR050430">
    <property type="entry name" value="Peptidase_S1"/>
</dbReference>
<dbReference type="PANTHER" id="PTHR24276:SF98">
    <property type="entry name" value="FI18310P1-RELATED"/>
    <property type="match status" value="1"/>
</dbReference>
<evidence type="ECO:0000313" key="5">
    <source>
        <dbReference type="EMBL" id="JAC77946.1"/>
    </source>
</evidence>
<dbReference type="InterPro" id="IPR009003">
    <property type="entry name" value="Peptidase_S1_PA"/>
</dbReference>
<keyword evidence="3" id="KW-0645">Protease</keyword>
<dbReference type="InterPro" id="IPR033116">
    <property type="entry name" value="TRYPSIN_SER"/>
</dbReference>
<dbReference type="InterPro" id="IPR018114">
    <property type="entry name" value="TRYPSIN_HIS"/>
</dbReference>
<keyword evidence="3" id="KW-0720">Serine protease</keyword>
<dbReference type="GO" id="GO:0006508">
    <property type="term" value="P:proteolysis"/>
    <property type="evidence" value="ECO:0007669"/>
    <property type="project" value="UniProtKB-KW"/>
</dbReference>
<protein>
    <submittedName>
        <fullName evidence="5">Corin</fullName>
    </submittedName>
</protein>
<gene>
    <name evidence="5" type="primary">CORIN</name>
    <name evidence="5" type="ORF">TSPGSL018_16418</name>
</gene>
<dbReference type="PROSITE" id="PS00135">
    <property type="entry name" value="TRYPSIN_SER"/>
    <property type="match status" value="1"/>
</dbReference>
<proteinExistence type="inferred from homology"/>
<dbReference type="SUPFAM" id="SSF50494">
    <property type="entry name" value="Trypsin-like serine proteases"/>
    <property type="match status" value="1"/>
</dbReference>
<accession>A0A061S576</accession>
<dbReference type="SMART" id="SM00020">
    <property type="entry name" value="Tryp_SPc"/>
    <property type="match status" value="1"/>
</dbReference>
<dbReference type="Gene3D" id="2.40.10.10">
    <property type="entry name" value="Trypsin-like serine proteases"/>
    <property type="match status" value="1"/>
</dbReference>
<sequence>MVLCFRKTFLELRSCKERTALWRAATFSLAVVFFSLQQSLAVSGEYSYQIADWVLQSVERAQRGAAAPSPLEKVQQFIYGGRVSTEGRFPYLCSLRRKHSNTHFCGGILVAPDKVLTAAHCLTTEGRNDGDPSPVVYLNTTCSDCHDDNLPQAGTLRIDIHPKWRGHVVYGFDVGVVTLDRQFPDLPTIRLVKEGTALSPTQDLVLAGWGYFDTSEVLSSRLLEGVVAYVPLRECNQLYRTAVGIGFLSDSMLCATGESTGSCNGDSGGPLIIPGRDKNPREDQLLGIVSMGHGGCRKDSTPSIYSDLRAVQDFVLKTIAPQSNPYQQPPVVESPAPPPGRCAVEFRVRWVFGACVEQRSVWMSAASQELARLLEAATGVAGPAVAVSTQWGGGAYMQCECGYGEPLMVQVDVTARGEELSSRTAEVLRDSASVLLPLQEAAPGVTCVEGLGTAVQRQGIRC</sequence>
<evidence type="ECO:0000256" key="1">
    <source>
        <dbReference type="ARBA" id="ARBA00007664"/>
    </source>
</evidence>
<keyword evidence="2" id="KW-1015">Disulfide bond</keyword>
<dbReference type="AlphaFoldDB" id="A0A061S576"/>
<dbReference type="InterPro" id="IPR043504">
    <property type="entry name" value="Peptidase_S1_PA_chymotrypsin"/>
</dbReference>
<dbReference type="PROSITE" id="PS50240">
    <property type="entry name" value="TRYPSIN_DOM"/>
    <property type="match status" value="1"/>
</dbReference>
<dbReference type="PANTHER" id="PTHR24276">
    <property type="entry name" value="POLYSERASE-RELATED"/>
    <property type="match status" value="1"/>
</dbReference>
<evidence type="ECO:0000256" key="2">
    <source>
        <dbReference type="ARBA" id="ARBA00023157"/>
    </source>
</evidence>
<evidence type="ECO:0000259" key="4">
    <source>
        <dbReference type="PROSITE" id="PS50240"/>
    </source>
</evidence>
<dbReference type="EMBL" id="GBEZ01007526">
    <property type="protein sequence ID" value="JAC77946.1"/>
    <property type="molecule type" value="Transcribed_RNA"/>
</dbReference>
<reference evidence="5" key="1">
    <citation type="submission" date="2014-05" db="EMBL/GenBank/DDBJ databases">
        <title>The transcriptome of the halophilic microalga Tetraselmis sp. GSL018 isolated from the Great Salt Lake, Utah.</title>
        <authorList>
            <person name="Jinkerson R.E."/>
            <person name="D'Adamo S."/>
            <person name="Posewitz M.C."/>
        </authorList>
    </citation>
    <scope>NUCLEOTIDE SEQUENCE</scope>
    <source>
        <strain evidence="5">GSL018</strain>
    </source>
</reference>
<dbReference type="PROSITE" id="PS00134">
    <property type="entry name" value="TRYPSIN_HIS"/>
    <property type="match status" value="1"/>
</dbReference>
<dbReference type="GO" id="GO:0004252">
    <property type="term" value="F:serine-type endopeptidase activity"/>
    <property type="evidence" value="ECO:0007669"/>
    <property type="project" value="InterPro"/>
</dbReference>
<name>A0A061S576_9CHLO</name>
<dbReference type="Pfam" id="PF00089">
    <property type="entry name" value="Trypsin"/>
    <property type="match status" value="1"/>
</dbReference>
<organism evidence="5">
    <name type="scientific">Tetraselmis sp. GSL018</name>
    <dbReference type="NCBI Taxonomy" id="582737"/>
    <lineage>
        <taxon>Eukaryota</taxon>
        <taxon>Viridiplantae</taxon>
        <taxon>Chlorophyta</taxon>
        <taxon>core chlorophytes</taxon>
        <taxon>Chlorodendrophyceae</taxon>
        <taxon>Chlorodendrales</taxon>
        <taxon>Chlorodendraceae</taxon>
        <taxon>Tetraselmis</taxon>
    </lineage>
</organism>
<keyword evidence="3" id="KW-0378">Hydrolase</keyword>
<dbReference type="InterPro" id="IPR001314">
    <property type="entry name" value="Peptidase_S1A"/>
</dbReference>
<evidence type="ECO:0000256" key="3">
    <source>
        <dbReference type="RuleBase" id="RU363034"/>
    </source>
</evidence>